<sequence length="481" mass="56080">MSNLYILSEERPKKSVITQLILLSEERLKKDSKKKHKDSDDLEGKVLSASEEPLDIKIIPEIINGKFTFNYYVDGYSSKWFDKIIIKLSKGYSSFMDFLVFYQDKQPDPSKSNKLLFAVEETKTRDSESRNTGVYQRGTKFIFFNHYFPDTPIYMLYNDSNEDSEKQPSDTSIFGTNLYKNLEVEILGKDDRWFSSFSSIEDLINFKSNMRKPPKSNVPMEIMKNNDVIYISGILSKPKDKGNVGHDPNIGALSLISAVLRKLGWCGDIIITKHGVRQEYVNANKKNKFLLMCCILNIKLEGLDLNYKEIQANMPRNYWKYEESSEKIADIFLHLICDMHGIPAIYENHAGSERGYFVDSKMKNIVILKKNIHKELYYIPDVLIANHQGKELLLIEGKVYEKYHQGVLELENYTTFEEDYLKKYYSEYKYEKWVTLYSSKGMQTLPHEKVLLLINSEGTIVLNDKAPEWLKHIFTLEKIKF</sequence>
<protein>
    <submittedName>
        <fullName evidence="1">Uncharacterized protein</fullName>
    </submittedName>
</protein>
<reference evidence="1 2" key="1">
    <citation type="submission" date="2017-12" db="EMBL/GenBank/DDBJ databases">
        <title>Genomics of Macrococcus caseolyticus.</title>
        <authorList>
            <person name="MacFadyen A.C."/>
            <person name="Paterson G.K."/>
        </authorList>
    </citation>
    <scope>NUCLEOTIDE SEQUENCE [LARGE SCALE GENOMIC DNA]</scope>
    <source>
        <strain evidence="1 2">5788_EF188</strain>
    </source>
</reference>
<dbReference type="AlphaFoldDB" id="A0A855GUN2"/>
<accession>A0A855GUN2</accession>
<proteinExistence type="predicted"/>
<evidence type="ECO:0000313" key="1">
    <source>
        <dbReference type="EMBL" id="PKE26535.1"/>
    </source>
</evidence>
<name>A0A855GUN2_9STAP</name>
<gene>
    <name evidence="1" type="ORF">CW686_04455</name>
</gene>
<comment type="caution">
    <text evidence="1">The sequence shown here is derived from an EMBL/GenBank/DDBJ whole genome shotgun (WGS) entry which is preliminary data.</text>
</comment>
<dbReference type="RefSeq" id="WP_101144144.1">
    <property type="nucleotide sequence ID" value="NZ_PIWO01000006.1"/>
</dbReference>
<dbReference type="EMBL" id="PIXC01000007">
    <property type="protein sequence ID" value="PKE26535.1"/>
    <property type="molecule type" value="Genomic_DNA"/>
</dbReference>
<evidence type="ECO:0000313" key="2">
    <source>
        <dbReference type="Proteomes" id="UP000233482"/>
    </source>
</evidence>
<organism evidence="1 2">
    <name type="scientific">Macrococcoides caseolyticum</name>
    <dbReference type="NCBI Taxonomy" id="69966"/>
    <lineage>
        <taxon>Bacteria</taxon>
        <taxon>Bacillati</taxon>
        <taxon>Bacillota</taxon>
        <taxon>Bacilli</taxon>
        <taxon>Bacillales</taxon>
        <taxon>Staphylococcaceae</taxon>
        <taxon>Macrococcoides</taxon>
    </lineage>
</organism>
<dbReference type="Proteomes" id="UP000233482">
    <property type="component" value="Unassembled WGS sequence"/>
</dbReference>